<evidence type="ECO:0000256" key="3">
    <source>
        <dbReference type="ARBA" id="ARBA00023163"/>
    </source>
</evidence>
<dbReference type="CDD" id="cd00090">
    <property type="entry name" value="HTH_ARSR"/>
    <property type="match status" value="1"/>
</dbReference>
<dbReference type="InterPro" id="IPR000485">
    <property type="entry name" value="AsnC-type_HTH_dom"/>
</dbReference>
<dbReference type="InterPro" id="IPR036388">
    <property type="entry name" value="WH-like_DNA-bd_sf"/>
</dbReference>
<name>A4VQT8_STUS1</name>
<evidence type="ECO:0000313" key="6">
    <source>
        <dbReference type="Proteomes" id="UP000000233"/>
    </source>
</evidence>
<keyword evidence="2" id="KW-0238">DNA-binding</keyword>
<evidence type="ECO:0000259" key="4">
    <source>
        <dbReference type="PROSITE" id="PS50956"/>
    </source>
</evidence>
<keyword evidence="6" id="KW-1185">Reference proteome</keyword>
<accession>A4VQT8</accession>
<dbReference type="Gene3D" id="1.10.10.10">
    <property type="entry name" value="Winged helix-like DNA-binding domain superfamily/Winged helix DNA-binding domain"/>
    <property type="match status" value="1"/>
</dbReference>
<evidence type="ECO:0000313" key="5">
    <source>
        <dbReference type="EMBL" id="ABP81339.1"/>
    </source>
</evidence>
<organism evidence="5 6">
    <name type="scientific">Stutzerimonas stutzeri (strain A1501)</name>
    <name type="common">Pseudomonas stutzeri</name>
    <dbReference type="NCBI Taxonomy" id="379731"/>
    <lineage>
        <taxon>Bacteria</taxon>
        <taxon>Pseudomonadati</taxon>
        <taxon>Pseudomonadota</taxon>
        <taxon>Gammaproteobacteria</taxon>
        <taxon>Pseudomonadales</taxon>
        <taxon>Pseudomonadaceae</taxon>
        <taxon>Stutzerimonas</taxon>
    </lineage>
</organism>
<dbReference type="InterPro" id="IPR036390">
    <property type="entry name" value="WH_DNA-bd_sf"/>
</dbReference>
<dbReference type="GO" id="GO:0005829">
    <property type="term" value="C:cytosol"/>
    <property type="evidence" value="ECO:0007669"/>
    <property type="project" value="TreeGrafter"/>
</dbReference>
<evidence type="ECO:0000256" key="1">
    <source>
        <dbReference type="ARBA" id="ARBA00023015"/>
    </source>
</evidence>
<dbReference type="KEGG" id="psa:PST_3716"/>
<dbReference type="InterPro" id="IPR019887">
    <property type="entry name" value="Tscrpt_reg_AsnC/Lrp_C"/>
</dbReference>
<dbReference type="PROSITE" id="PS50956">
    <property type="entry name" value="HTH_ASNC_2"/>
    <property type="match status" value="1"/>
</dbReference>
<dbReference type="GO" id="GO:0043200">
    <property type="term" value="P:response to amino acid"/>
    <property type="evidence" value="ECO:0007669"/>
    <property type="project" value="TreeGrafter"/>
</dbReference>
<dbReference type="InterPro" id="IPR019888">
    <property type="entry name" value="Tscrpt_reg_AsnC-like"/>
</dbReference>
<dbReference type="AlphaFoldDB" id="A4VQT8"/>
<sequence>MRRLLINAPLAQSTALDSSSRAIRSQRHPSMSKLDRYDLRILAELQHDARISNQELAERIGLSPSPCSRRVKQLEDDGYIARQVALLDRKKLGLTLTAYVLIGMDRHTPERFEHFEGVIGRCPEVLECSLVTGMDADYQLKVVVPDMDHYQQFLLGTLTRIEGVSSVRSSFVLRQVASSTELPLEHLRS</sequence>
<dbReference type="Gene3D" id="3.30.70.920">
    <property type="match status" value="1"/>
</dbReference>
<protein>
    <submittedName>
        <fullName evidence="5">Probable transcriptional regulator</fullName>
    </submittedName>
</protein>
<keyword evidence="1" id="KW-0805">Transcription regulation</keyword>
<dbReference type="Pfam" id="PF13412">
    <property type="entry name" value="HTH_24"/>
    <property type="match status" value="1"/>
</dbReference>
<dbReference type="HOGENOM" id="CLU_091233_0_3_6"/>
<gene>
    <name evidence="5" type="ordered locus">PST_3716</name>
</gene>
<dbReference type="SUPFAM" id="SSF46785">
    <property type="entry name" value="Winged helix' DNA-binding domain"/>
    <property type="match status" value="1"/>
</dbReference>
<dbReference type="Pfam" id="PF01037">
    <property type="entry name" value="AsnC_trans_reg"/>
    <property type="match status" value="1"/>
</dbReference>
<proteinExistence type="predicted"/>
<dbReference type="FunFam" id="1.10.10.10:FF:000104">
    <property type="entry name" value="AsnC family transcriptional regulator"/>
    <property type="match status" value="1"/>
</dbReference>
<dbReference type="PANTHER" id="PTHR30154">
    <property type="entry name" value="LEUCINE-RESPONSIVE REGULATORY PROTEIN"/>
    <property type="match status" value="1"/>
</dbReference>
<dbReference type="PANTHER" id="PTHR30154:SF34">
    <property type="entry name" value="TRANSCRIPTIONAL REGULATOR AZLB"/>
    <property type="match status" value="1"/>
</dbReference>
<dbReference type="eggNOG" id="COG1522">
    <property type="taxonomic scope" value="Bacteria"/>
</dbReference>
<dbReference type="SMART" id="SM00344">
    <property type="entry name" value="HTH_ASNC"/>
    <property type="match status" value="1"/>
</dbReference>
<dbReference type="InterPro" id="IPR011991">
    <property type="entry name" value="ArsR-like_HTH"/>
</dbReference>
<keyword evidence="3" id="KW-0804">Transcription</keyword>
<dbReference type="GO" id="GO:0006355">
    <property type="term" value="P:regulation of DNA-templated transcription"/>
    <property type="evidence" value="ECO:0007669"/>
    <property type="project" value="UniProtKB-ARBA"/>
</dbReference>
<dbReference type="Proteomes" id="UP000000233">
    <property type="component" value="Chromosome"/>
</dbReference>
<feature type="domain" description="HTH asnC-type" evidence="4">
    <location>
        <begin position="34"/>
        <end position="95"/>
    </location>
</feature>
<dbReference type="EMBL" id="CP000304">
    <property type="protein sequence ID" value="ABP81339.1"/>
    <property type="molecule type" value="Genomic_DNA"/>
</dbReference>
<dbReference type="PROSITE" id="PS00519">
    <property type="entry name" value="HTH_ASNC_1"/>
    <property type="match status" value="1"/>
</dbReference>
<dbReference type="GO" id="GO:0043565">
    <property type="term" value="F:sequence-specific DNA binding"/>
    <property type="evidence" value="ECO:0007669"/>
    <property type="project" value="InterPro"/>
</dbReference>
<dbReference type="InterPro" id="IPR019885">
    <property type="entry name" value="Tscrpt_reg_HTH_AsnC-type_CS"/>
</dbReference>
<reference evidence="5 6" key="1">
    <citation type="journal article" date="2008" name="Proc. Natl. Acad. Sci. U.S.A.">
        <title>Nitrogen fixation island and rhizosphere competence traits in the genome of root-associated Pseudomonas stutzeri A1501.</title>
        <authorList>
            <person name="Yan Y."/>
            <person name="Yang J."/>
            <person name="Dou Y."/>
            <person name="Chen M."/>
            <person name="Ping S."/>
            <person name="Peng J."/>
            <person name="Lu W."/>
            <person name="Zhang W."/>
            <person name="Yao Z."/>
            <person name="Li H."/>
            <person name="Liu W."/>
            <person name="He S."/>
            <person name="Geng L."/>
            <person name="Zhang X."/>
            <person name="Yang F."/>
            <person name="Yu H."/>
            <person name="Zhan Y."/>
            <person name="Li D."/>
            <person name="Lin Z."/>
            <person name="Wang Y."/>
            <person name="Elmerich C."/>
            <person name="Lin M."/>
            <person name="Jin Q."/>
        </authorList>
    </citation>
    <scope>NUCLEOTIDE SEQUENCE [LARGE SCALE GENOMIC DNA]</scope>
    <source>
        <strain evidence="5 6">A1501</strain>
    </source>
</reference>
<dbReference type="PRINTS" id="PR00033">
    <property type="entry name" value="HTHASNC"/>
</dbReference>
<evidence type="ECO:0000256" key="2">
    <source>
        <dbReference type="ARBA" id="ARBA00023125"/>
    </source>
</evidence>
<dbReference type="FunFam" id="3.30.70.920:FF:000008">
    <property type="entry name" value="Transcriptional regulator, AsnC family"/>
    <property type="match status" value="1"/>
</dbReference>